<dbReference type="OrthoDB" id="165205at2"/>
<dbReference type="Gene3D" id="3.30.460.10">
    <property type="entry name" value="Beta Polymerase, domain 2"/>
    <property type="match status" value="1"/>
</dbReference>
<accession>A7NQW0</accession>
<dbReference type="RefSeq" id="WP_012122379.1">
    <property type="nucleotide sequence ID" value="NC_009767.1"/>
</dbReference>
<dbReference type="InterPro" id="IPR041633">
    <property type="entry name" value="Polbeta"/>
</dbReference>
<proteinExistence type="predicted"/>
<dbReference type="STRING" id="383372.Rcas_3922"/>
<sequence>MSTTAVTPSLDRRALLEAELARFVQILREQYQPERIILFGSLAEGETHEWSDIDLVIIKQTDKRYLDRIREVLLLLQPRVGIDVIVYTPDEFATLRQTNMMVREEIASKGRVIYERS</sequence>
<keyword evidence="3" id="KW-1185">Reference proteome</keyword>
<gene>
    <name evidence="2" type="ordered locus">Rcas_3922</name>
</gene>
<reference evidence="2 3" key="1">
    <citation type="submission" date="2007-08" db="EMBL/GenBank/DDBJ databases">
        <title>Complete sequence of Roseiflexus castenholzii DSM 13941.</title>
        <authorList>
            <consortium name="US DOE Joint Genome Institute"/>
            <person name="Copeland A."/>
            <person name="Lucas S."/>
            <person name="Lapidus A."/>
            <person name="Barry K."/>
            <person name="Glavina del Rio T."/>
            <person name="Dalin E."/>
            <person name="Tice H."/>
            <person name="Pitluck S."/>
            <person name="Thompson L.S."/>
            <person name="Brettin T."/>
            <person name="Bruce D."/>
            <person name="Detter J.C."/>
            <person name="Han C."/>
            <person name="Tapia R."/>
            <person name="Schmutz J."/>
            <person name="Larimer F."/>
            <person name="Land M."/>
            <person name="Hauser L."/>
            <person name="Kyrpides N."/>
            <person name="Mikhailova N."/>
            <person name="Bryant D.A."/>
            <person name="Hanada S."/>
            <person name="Tsukatani Y."/>
            <person name="Richardson P."/>
        </authorList>
    </citation>
    <scope>NUCLEOTIDE SEQUENCE [LARGE SCALE GENOMIC DNA]</scope>
    <source>
        <strain evidence="3">DSM 13941 / HLO8</strain>
    </source>
</reference>
<dbReference type="EMBL" id="CP000804">
    <property type="protein sequence ID" value="ABU59956.1"/>
    <property type="molecule type" value="Genomic_DNA"/>
</dbReference>
<evidence type="ECO:0000259" key="1">
    <source>
        <dbReference type="Pfam" id="PF18765"/>
    </source>
</evidence>
<evidence type="ECO:0000313" key="2">
    <source>
        <dbReference type="EMBL" id="ABU59956.1"/>
    </source>
</evidence>
<evidence type="ECO:0000313" key="3">
    <source>
        <dbReference type="Proteomes" id="UP000000263"/>
    </source>
</evidence>
<dbReference type="Proteomes" id="UP000000263">
    <property type="component" value="Chromosome"/>
</dbReference>
<dbReference type="SUPFAM" id="SSF81301">
    <property type="entry name" value="Nucleotidyltransferase"/>
    <property type="match status" value="1"/>
</dbReference>
<name>A7NQW0_ROSCS</name>
<dbReference type="CDD" id="cd05403">
    <property type="entry name" value="NT_KNTase_like"/>
    <property type="match status" value="1"/>
</dbReference>
<dbReference type="HOGENOM" id="CLU_130257_9_5_0"/>
<dbReference type="AlphaFoldDB" id="A7NQW0"/>
<dbReference type="eggNOG" id="COG1708">
    <property type="taxonomic scope" value="Bacteria"/>
</dbReference>
<organism evidence="2 3">
    <name type="scientific">Roseiflexus castenholzii (strain DSM 13941 / HLO8)</name>
    <dbReference type="NCBI Taxonomy" id="383372"/>
    <lineage>
        <taxon>Bacteria</taxon>
        <taxon>Bacillati</taxon>
        <taxon>Chloroflexota</taxon>
        <taxon>Chloroflexia</taxon>
        <taxon>Chloroflexales</taxon>
        <taxon>Roseiflexineae</taxon>
        <taxon>Roseiflexaceae</taxon>
        <taxon>Roseiflexus</taxon>
    </lineage>
</organism>
<dbReference type="KEGG" id="rca:Rcas_3922"/>
<dbReference type="PANTHER" id="PTHR43449:SF1">
    <property type="entry name" value="POLYMERASE BETA NUCLEOTIDYLTRANSFERASE DOMAIN-CONTAINING PROTEIN"/>
    <property type="match status" value="1"/>
</dbReference>
<feature type="domain" description="Polymerase beta nucleotidyltransferase" evidence="1">
    <location>
        <begin position="25"/>
        <end position="117"/>
    </location>
</feature>
<dbReference type="PANTHER" id="PTHR43449">
    <property type="entry name" value="NUCLEOTIDYLTRANSFERASE"/>
    <property type="match status" value="1"/>
</dbReference>
<dbReference type="Pfam" id="PF18765">
    <property type="entry name" value="Polbeta"/>
    <property type="match status" value="1"/>
</dbReference>
<dbReference type="InterPro" id="IPR043519">
    <property type="entry name" value="NT_sf"/>
</dbReference>
<protein>
    <submittedName>
        <fullName evidence="2">DNA polymerase beta domain protein region</fullName>
    </submittedName>
</protein>